<dbReference type="OrthoDB" id="276546at2759"/>
<evidence type="ECO:0000256" key="8">
    <source>
        <dbReference type="ARBA" id="ARBA00023004"/>
    </source>
</evidence>
<evidence type="ECO:0000256" key="7">
    <source>
        <dbReference type="ARBA" id="ARBA00023002"/>
    </source>
</evidence>
<dbReference type="InterPro" id="IPR013785">
    <property type="entry name" value="Aldolase_TIM"/>
</dbReference>
<reference evidence="13" key="2">
    <citation type="journal article" date="2021" name="Sci. Data">
        <title>Chromosome-scale genome sequencing, assembly and annotation of six genomes from subfamily Leishmaniinae.</title>
        <authorList>
            <person name="Almutairi H."/>
            <person name="Urbaniak M.D."/>
            <person name="Bates M.D."/>
            <person name="Jariyapan N."/>
            <person name="Kwakye-Nuako G."/>
            <person name="Thomaz Soccol V."/>
            <person name="Al-Salem W.S."/>
            <person name="Dillon R.J."/>
            <person name="Bates P.A."/>
            <person name="Gatherer D."/>
        </authorList>
    </citation>
    <scope>NUCLEOTIDE SEQUENCE [LARGE SCALE GENOMIC DNA]</scope>
</reference>
<dbReference type="AlphaFoldDB" id="A0A836HYL4"/>
<evidence type="ECO:0000313" key="13">
    <source>
        <dbReference type="Proteomes" id="UP000673552"/>
    </source>
</evidence>
<keyword evidence="13" id="KW-1185">Reference proteome</keyword>
<accession>A0A836HYL4</accession>
<comment type="cofactor">
    <cofactor evidence="2">
        <name>[4Fe-4S] cluster</name>
        <dbReference type="ChEBI" id="CHEBI:49883"/>
    </cofactor>
</comment>
<comment type="caution">
    <text evidence="12">The sequence shown here is derived from an EMBL/GenBank/DDBJ whole genome shotgun (WGS) entry which is preliminary data.</text>
</comment>
<sequence length="736" mass="81292">MSAKLASTAAMIMNTSSSGTVPAVASRLFTPIRIGRHIQLPNRFYMQPIYLNMESELKWCSDEHMAAMAAFFGERAHYGAKLIVVGGLGTSRLGRWKRDALMLGTFDAAKALSRVTHAVHIEGGYVLAQAFHAGRAARKRFWVSATSTPSPVQPIRDTHPFRIPACMVNYVVSEYERFARLAEEAGFDGIEIPVSEGSLLHNFLSAAVNTRQDAFGGSLERRLEVTVRVLETVKRSLSNPDRFVVSLRLCLHDLKVGGTPMAETLRVAEALAKSGRIDLLNTSVGMHDSPVQTLSAYVPHGTFARSCQLLKERLTEVGATDVPVVASHRLHTIELSEKLLEKGVCDMIGVARPLLADPQYIANAAAGRRGDSVPCIGCNHCINRLYKHQRITCALNPIAGYELQRGWSPAKYRKSVAVVGAGAAGVTCALTLWRRGHDVTLFEKEGVIGGQLNLAKRVPGKESYQAVLEYWTRQLRQSSINVRLSTEFTRQEVARNHQFFHAVVMTHGSVPRRISSHVFPGASECPLIVPFSRILDGSVTAGRRVVIIGNGAISHDVASFLLHDPRVCREASLYLDEWGVNLEDGSLLAHPEQRMPRNNRVITIFNKGDKDADLSRGWGWTQKLWIKSHDSTVVKHGMIENFDANGVHISTLPPDSRKFFVPCDTVVWCIGMLPNITYGTWIYEWMKDGAKGRGEMIADFSLYTAGSCRDSYTGDGHGEEDLLQCVHEGYEIGHKI</sequence>
<dbReference type="Pfam" id="PF07992">
    <property type="entry name" value="Pyr_redox_2"/>
    <property type="match status" value="1"/>
</dbReference>
<dbReference type="Proteomes" id="UP000673552">
    <property type="component" value="Unassembled WGS sequence"/>
</dbReference>
<proteinExistence type="inferred from homology"/>
<evidence type="ECO:0000256" key="1">
    <source>
        <dbReference type="ARBA" id="ARBA00001917"/>
    </source>
</evidence>
<keyword evidence="5" id="KW-0288">FMN</keyword>
<dbReference type="GO" id="GO:0010181">
    <property type="term" value="F:FMN binding"/>
    <property type="evidence" value="ECO:0007669"/>
    <property type="project" value="InterPro"/>
</dbReference>
<dbReference type="GeneID" id="92517859"/>
<dbReference type="SUPFAM" id="SSF51971">
    <property type="entry name" value="Nucleotide-binding domain"/>
    <property type="match status" value="1"/>
</dbReference>
<dbReference type="EMBL" id="JAFEUZ010000006">
    <property type="protein sequence ID" value="KAG5486746.1"/>
    <property type="molecule type" value="Genomic_DNA"/>
</dbReference>
<keyword evidence="7" id="KW-0560">Oxidoreductase</keyword>
<evidence type="ECO:0008006" key="14">
    <source>
        <dbReference type="Google" id="ProtNLM"/>
    </source>
</evidence>
<dbReference type="RefSeq" id="XP_067181203.1">
    <property type="nucleotide sequence ID" value="XM_067325347.1"/>
</dbReference>
<dbReference type="PANTHER" id="PTHR42917">
    <property type="entry name" value="2,4-DIENOYL-COA REDUCTASE"/>
    <property type="match status" value="1"/>
</dbReference>
<keyword evidence="9" id="KW-0411">Iron-sulfur</keyword>
<dbReference type="GO" id="GO:0051536">
    <property type="term" value="F:iron-sulfur cluster binding"/>
    <property type="evidence" value="ECO:0007669"/>
    <property type="project" value="UniProtKB-KW"/>
</dbReference>
<comment type="similarity">
    <text evidence="3">In the N-terminal section; belongs to the NADH:flavin oxidoreductase/NADH oxidase family.</text>
</comment>
<dbReference type="KEGG" id="lmat:92517859"/>
<feature type="domain" description="FAD/NAD(P)-binding" evidence="11">
    <location>
        <begin position="415"/>
        <end position="561"/>
    </location>
</feature>
<feature type="domain" description="NADH:flavin oxidoreductase/NADH oxidase N-terminal" evidence="10">
    <location>
        <begin position="28"/>
        <end position="368"/>
    </location>
</feature>
<evidence type="ECO:0000259" key="10">
    <source>
        <dbReference type="Pfam" id="PF00724"/>
    </source>
</evidence>
<dbReference type="PRINTS" id="PR00419">
    <property type="entry name" value="ADXRDTASE"/>
</dbReference>
<dbReference type="Pfam" id="PF00724">
    <property type="entry name" value="Oxidored_FMN"/>
    <property type="match status" value="1"/>
</dbReference>
<evidence type="ECO:0000256" key="5">
    <source>
        <dbReference type="ARBA" id="ARBA00022643"/>
    </source>
</evidence>
<keyword evidence="8" id="KW-0408">Iron</keyword>
<dbReference type="PANTHER" id="PTHR42917:SF2">
    <property type="entry name" value="2,4-DIENOYL-COA REDUCTASE [(2E)-ENOYL-COA-PRODUCING]"/>
    <property type="match status" value="1"/>
</dbReference>
<keyword evidence="4" id="KW-0285">Flavoprotein</keyword>
<keyword evidence="6" id="KW-0479">Metal-binding</keyword>
<name>A0A836HYL4_9TRYP</name>
<evidence type="ECO:0000256" key="4">
    <source>
        <dbReference type="ARBA" id="ARBA00022630"/>
    </source>
</evidence>
<evidence type="ECO:0000313" key="12">
    <source>
        <dbReference type="EMBL" id="KAG5486746.1"/>
    </source>
</evidence>
<reference evidence="13" key="1">
    <citation type="journal article" date="2021" name="Microbiol. Resour. Announc.">
        <title>LGAAP: Leishmaniinae Genome Assembly and Annotation Pipeline.</title>
        <authorList>
            <person name="Almutairi H."/>
            <person name="Urbaniak M.D."/>
            <person name="Bates M.D."/>
            <person name="Jariyapan N."/>
            <person name="Kwakye-Nuako G."/>
            <person name="Thomaz-Soccol V."/>
            <person name="Al-Salem W.S."/>
            <person name="Dillon R.J."/>
            <person name="Bates P.A."/>
            <person name="Gatherer D."/>
        </authorList>
    </citation>
    <scope>NUCLEOTIDE SEQUENCE [LARGE SCALE GENOMIC DNA]</scope>
</reference>
<dbReference type="Gene3D" id="3.50.50.60">
    <property type="entry name" value="FAD/NAD(P)-binding domain"/>
    <property type="match status" value="1"/>
</dbReference>
<dbReference type="GO" id="GO:0016491">
    <property type="term" value="F:oxidoreductase activity"/>
    <property type="evidence" value="ECO:0007669"/>
    <property type="project" value="UniProtKB-KW"/>
</dbReference>
<organism evidence="12 13">
    <name type="scientific">Leishmania martiniquensis</name>
    <dbReference type="NCBI Taxonomy" id="1580590"/>
    <lineage>
        <taxon>Eukaryota</taxon>
        <taxon>Discoba</taxon>
        <taxon>Euglenozoa</taxon>
        <taxon>Kinetoplastea</taxon>
        <taxon>Metakinetoplastina</taxon>
        <taxon>Trypanosomatida</taxon>
        <taxon>Trypanosomatidae</taxon>
        <taxon>Leishmaniinae</taxon>
        <taxon>Leishmania</taxon>
    </lineage>
</organism>
<evidence type="ECO:0000256" key="9">
    <source>
        <dbReference type="ARBA" id="ARBA00023014"/>
    </source>
</evidence>
<gene>
    <name evidence="12" type="ORF">LSCM1_08002</name>
</gene>
<dbReference type="GO" id="GO:0005737">
    <property type="term" value="C:cytoplasm"/>
    <property type="evidence" value="ECO:0007669"/>
    <property type="project" value="UniProtKB-ARBA"/>
</dbReference>
<dbReference type="InterPro" id="IPR001155">
    <property type="entry name" value="OxRdtase_FMN_N"/>
</dbReference>
<dbReference type="Gene3D" id="3.40.50.720">
    <property type="entry name" value="NAD(P)-binding Rossmann-like Domain"/>
    <property type="match status" value="1"/>
</dbReference>
<evidence type="ECO:0000256" key="3">
    <source>
        <dbReference type="ARBA" id="ARBA00011048"/>
    </source>
</evidence>
<evidence type="ECO:0000256" key="6">
    <source>
        <dbReference type="ARBA" id="ARBA00022723"/>
    </source>
</evidence>
<dbReference type="InterPro" id="IPR051793">
    <property type="entry name" value="NADH:flavin_oxidoreductase"/>
</dbReference>
<dbReference type="GO" id="GO:0046872">
    <property type="term" value="F:metal ion binding"/>
    <property type="evidence" value="ECO:0007669"/>
    <property type="project" value="UniProtKB-KW"/>
</dbReference>
<protein>
    <recommendedName>
        <fullName evidence="14">2,4-dienoyl-coa reductase-like protein</fullName>
    </recommendedName>
</protein>
<evidence type="ECO:0000256" key="2">
    <source>
        <dbReference type="ARBA" id="ARBA00001966"/>
    </source>
</evidence>
<dbReference type="Gene3D" id="3.20.20.70">
    <property type="entry name" value="Aldolase class I"/>
    <property type="match status" value="1"/>
</dbReference>
<dbReference type="SUPFAM" id="SSF51395">
    <property type="entry name" value="FMN-linked oxidoreductases"/>
    <property type="match status" value="1"/>
</dbReference>
<evidence type="ECO:0000259" key="11">
    <source>
        <dbReference type="Pfam" id="PF07992"/>
    </source>
</evidence>
<comment type="cofactor">
    <cofactor evidence="1">
        <name>FMN</name>
        <dbReference type="ChEBI" id="CHEBI:58210"/>
    </cofactor>
</comment>
<dbReference type="InterPro" id="IPR023753">
    <property type="entry name" value="FAD/NAD-binding_dom"/>
</dbReference>
<dbReference type="InterPro" id="IPR036188">
    <property type="entry name" value="FAD/NAD-bd_sf"/>
</dbReference>